<dbReference type="VEuPathDB" id="FungiDB:MGYG_05730"/>
<dbReference type="Proteomes" id="UP000002669">
    <property type="component" value="Unassembled WGS sequence"/>
</dbReference>
<proteinExistence type="predicted"/>
<organism evidence="2">
    <name type="scientific">Arthroderma gypseum (strain ATCC MYA-4604 / CBS 118893)</name>
    <name type="common">Microsporum gypseum</name>
    <dbReference type="NCBI Taxonomy" id="535722"/>
    <lineage>
        <taxon>Eukaryota</taxon>
        <taxon>Fungi</taxon>
        <taxon>Dikarya</taxon>
        <taxon>Ascomycota</taxon>
        <taxon>Pezizomycotina</taxon>
        <taxon>Eurotiomycetes</taxon>
        <taxon>Eurotiomycetidae</taxon>
        <taxon>Onygenales</taxon>
        <taxon>Arthrodermataceae</taxon>
        <taxon>Nannizzia</taxon>
    </lineage>
</organism>
<evidence type="ECO:0000313" key="2">
    <source>
        <dbReference type="Proteomes" id="UP000002669"/>
    </source>
</evidence>
<dbReference type="OrthoDB" id="4206328at2759"/>
<dbReference type="AlphaFoldDB" id="E4UXJ7"/>
<dbReference type="HOGENOM" id="CLU_1421105_0_0_1"/>
<sequence length="191" mass="21607">MSNIKMNQPLLGIGVNPSGRRIRLSQWRSKVLEERSFNIYPTSKLWFSFNHVLDRSYLCGFRSELNMFGYKGELVIAISPKQLSGLRLVSDSEGFIALQVKNTFWEEHWHGSTLDSDDLVFAQIEWPVGYTVRIVASFDAFKIHEVSIDHSASLPQHQSMSWKSRLPPNDLIPVVLTGGVSVNDINDAVEG</sequence>
<dbReference type="EMBL" id="DS989825">
    <property type="protein sequence ID" value="EFR02731.1"/>
    <property type="molecule type" value="Genomic_DNA"/>
</dbReference>
<dbReference type="GeneID" id="10028421"/>
<dbReference type="InParanoid" id="E4UXJ7"/>
<protein>
    <submittedName>
        <fullName evidence="1">Uncharacterized protein</fullName>
    </submittedName>
</protein>
<name>E4UXJ7_ARTGP</name>
<dbReference type="RefSeq" id="XP_003173142.1">
    <property type="nucleotide sequence ID" value="XM_003173094.1"/>
</dbReference>
<reference evidence="2" key="1">
    <citation type="journal article" date="2012" name="MBio">
        <title>Comparative genome analysis of Trichophyton rubrum and related dermatophytes reveals candidate genes involved in infection.</title>
        <authorList>
            <person name="Martinez D.A."/>
            <person name="Oliver B.G."/>
            <person name="Graeser Y."/>
            <person name="Goldberg J.M."/>
            <person name="Li W."/>
            <person name="Martinez-Rossi N.M."/>
            <person name="Monod M."/>
            <person name="Shelest E."/>
            <person name="Barton R.C."/>
            <person name="Birch E."/>
            <person name="Brakhage A.A."/>
            <person name="Chen Z."/>
            <person name="Gurr S.J."/>
            <person name="Heiman D."/>
            <person name="Heitman J."/>
            <person name="Kosti I."/>
            <person name="Rossi A."/>
            <person name="Saif S."/>
            <person name="Samalova M."/>
            <person name="Saunders C.W."/>
            <person name="Shea T."/>
            <person name="Summerbell R.C."/>
            <person name="Xu J."/>
            <person name="Young S."/>
            <person name="Zeng Q."/>
            <person name="Birren B.W."/>
            <person name="Cuomo C.A."/>
            <person name="White T.C."/>
        </authorList>
    </citation>
    <scope>NUCLEOTIDE SEQUENCE [LARGE SCALE GENOMIC DNA]</scope>
    <source>
        <strain evidence="2">ATCC MYA-4604 / CBS 118893</strain>
    </source>
</reference>
<accession>E4UXJ7</accession>
<evidence type="ECO:0000313" key="1">
    <source>
        <dbReference type="EMBL" id="EFR02731.1"/>
    </source>
</evidence>
<keyword evidence="2" id="KW-1185">Reference proteome</keyword>
<gene>
    <name evidence="1" type="ORF">MGYG_05730</name>
</gene>